<keyword evidence="1" id="KW-0472">Membrane</keyword>
<feature type="transmembrane region" description="Helical" evidence="1">
    <location>
        <begin position="114"/>
        <end position="135"/>
    </location>
</feature>
<proteinExistence type="predicted"/>
<evidence type="ECO:0000256" key="1">
    <source>
        <dbReference type="SAM" id="Phobius"/>
    </source>
</evidence>
<accession>A0A2R4SV58</accession>
<keyword evidence="1" id="KW-1133">Transmembrane helix</keyword>
<dbReference type="Pfam" id="PF16504">
    <property type="entry name" value="SP24"/>
    <property type="match status" value="1"/>
</dbReference>
<name>A0A2R4SV58_9VIRU</name>
<keyword evidence="1" id="KW-0812">Transmembrane</keyword>
<reference evidence="2" key="1">
    <citation type="journal article" date="2018" name="Virus Evol.">
        <title>The virome of Drosophila suzukii, an invasive pest of soft fruit.</title>
        <authorList>
            <person name="Medd N.C."/>
            <person name="Fellous S."/>
            <person name="Waldron F.M."/>
            <person name="Xuereb A."/>
            <person name="Nakai M."/>
            <person name="Cross J.V."/>
            <person name="Obbard D.J."/>
        </authorList>
    </citation>
    <scope>NUCLEOTIDE SEQUENCE</scope>
    <source>
        <strain evidence="2">FR1</strain>
    </source>
</reference>
<dbReference type="EMBL" id="MF953177">
    <property type="protein sequence ID" value="AVZ66286.1"/>
    <property type="molecule type" value="Genomic_RNA"/>
</dbReference>
<sequence>MTEYVIETSRSPPQRTGLFQAMFDSYSVLVNHPYAFFVFIIAMLSVLAESNSSYGPLELLSNALLNYCNSNGRFVPLAKLMLVFVHWIIPIKMNFFMAVLFLIPAIIKSDLGTWMLSFAFVGLAIFTTIPYYQMFLFSQFYYMYCFVSSSLYKAIILSVSFIVLILGFDHFSSMAGLS</sequence>
<feature type="transmembrane region" description="Helical" evidence="1">
    <location>
        <begin position="28"/>
        <end position="48"/>
    </location>
</feature>
<evidence type="ECO:0000313" key="2">
    <source>
        <dbReference type="EMBL" id="AVZ66286.1"/>
    </source>
</evidence>
<feature type="transmembrane region" description="Helical" evidence="1">
    <location>
        <begin position="84"/>
        <end position="107"/>
    </location>
</feature>
<dbReference type="InterPro" id="IPR032441">
    <property type="entry name" value="SP24"/>
</dbReference>
<feature type="transmembrane region" description="Helical" evidence="1">
    <location>
        <begin position="141"/>
        <end position="168"/>
    </location>
</feature>
<organism evidence="2">
    <name type="scientific">Brandeis virus</name>
    <dbReference type="NCBI Taxonomy" id="2169477"/>
    <lineage>
        <taxon>Viruses</taxon>
        <taxon>Riboviria</taxon>
    </lineage>
</organism>
<protein>
    <submittedName>
        <fullName evidence="2">Uncharacterized protein</fullName>
    </submittedName>
</protein>